<feature type="domain" description="Phospholipase/carboxylesterase/thioesterase" evidence="9">
    <location>
        <begin position="44"/>
        <end position="194"/>
    </location>
</feature>
<dbReference type="Proteomes" id="UP000051547">
    <property type="component" value="Unassembled WGS sequence"/>
</dbReference>
<sequence length="335" mass="35756">MVISYMKLFIFALVPFLLSPAFGETIDQGRGPVQLTVPQNYNGKNPTPLIVLLHGFRSNGSGQDSYLGFSDIANDNGFLFIAPTGSVNPEGNTFWNATPACCDFFSSNVDDVGYIKELIDAIKLEYNVDANRVYLVGHSNGGFMSYQVAYNHPSIIAAVVSLAGASHDEVRPAPAGQVHTLQIHGTRDPTIRFSGGFILGSAYPGAVETVTTWAGYNGCSLVAEEGQTLDLVANLAGNETTSEIYDDGCKSGGSAELWTIEAGGHIPLLSDSFAQQVVDWLFVHTKSDWPADYNGVTPSAMLGLSYNNIGNFSSADNSIYTCVRTVENGIPTAIG</sequence>
<keyword evidence="4 8" id="KW-0732">Signal</keyword>
<evidence type="ECO:0000259" key="9">
    <source>
        <dbReference type="Pfam" id="PF02230"/>
    </source>
</evidence>
<protein>
    <recommendedName>
        <fullName evidence="9">Phospholipase/carboxylesterase/thioesterase domain-containing protein</fullName>
    </recommendedName>
</protein>
<accession>A0A0R2SP95</accession>
<dbReference type="SUPFAM" id="SSF53474">
    <property type="entry name" value="alpha/beta-Hydrolases"/>
    <property type="match status" value="1"/>
</dbReference>
<comment type="subcellular location">
    <subcellularLocation>
        <location evidence="1">Secreted</location>
    </subcellularLocation>
</comment>
<evidence type="ECO:0000313" key="11">
    <source>
        <dbReference type="Proteomes" id="UP000051547"/>
    </source>
</evidence>
<dbReference type="InterPro" id="IPR003140">
    <property type="entry name" value="PLipase/COase/thioEstase"/>
</dbReference>
<evidence type="ECO:0000256" key="4">
    <source>
        <dbReference type="ARBA" id="ARBA00022729"/>
    </source>
</evidence>
<dbReference type="PANTHER" id="PTHR38050">
    <property type="match status" value="1"/>
</dbReference>
<proteinExistence type="predicted"/>
<evidence type="ECO:0000256" key="6">
    <source>
        <dbReference type="ARBA" id="ARBA00023277"/>
    </source>
</evidence>
<evidence type="ECO:0000313" key="10">
    <source>
        <dbReference type="EMBL" id="KRO76580.1"/>
    </source>
</evidence>
<dbReference type="GO" id="GO:0005576">
    <property type="term" value="C:extracellular region"/>
    <property type="evidence" value="ECO:0007669"/>
    <property type="project" value="UniProtKB-SubCell"/>
</dbReference>
<keyword evidence="7" id="KW-0624">Polysaccharide degradation</keyword>
<dbReference type="GO" id="GO:0030600">
    <property type="term" value="F:feruloyl esterase activity"/>
    <property type="evidence" value="ECO:0007669"/>
    <property type="project" value="InterPro"/>
</dbReference>
<feature type="signal peptide" evidence="8">
    <location>
        <begin position="1"/>
        <end position="23"/>
    </location>
</feature>
<keyword evidence="6" id="KW-0119">Carbohydrate metabolism</keyword>
<keyword evidence="3" id="KW-0858">Xylan degradation</keyword>
<dbReference type="InterPro" id="IPR043595">
    <property type="entry name" value="FaeB/C/D"/>
</dbReference>
<feature type="chain" id="PRO_5006423888" description="Phospholipase/carboxylesterase/thioesterase domain-containing protein" evidence="8">
    <location>
        <begin position="24"/>
        <end position="335"/>
    </location>
</feature>
<evidence type="ECO:0000256" key="2">
    <source>
        <dbReference type="ARBA" id="ARBA00022525"/>
    </source>
</evidence>
<evidence type="ECO:0000256" key="7">
    <source>
        <dbReference type="ARBA" id="ARBA00023326"/>
    </source>
</evidence>
<name>A0A0R2SP95_9GAMM</name>
<comment type="caution">
    <text evidence="10">The sequence shown here is derived from an EMBL/GenBank/DDBJ whole genome shotgun (WGS) entry which is preliminary data.</text>
</comment>
<dbReference type="AlphaFoldDB" id="A0A0R2SP95"/>
<feature type="non-terminal residue" evidence="10">
    <location>
        <position position="1"/>
    </location>
</feature>
<dbReference type="EMBL" id="LIBE01000775">
    <property type="protein sequence ID" value="KRO76580.1"/>
    <property type="molecule type" value="Genomic_DNA"/>
</dbReference>
<keyword evidence="2" id="KW-0964">Secreted</keyword>
<dbReference type="InterPro" id="IPR029058">
    <property type="entry name" value="AB_hydrolase_fold"/>
</dbReference>
<evidence type="ECO:0000256" key="3">
    <source>
        <dbReference type="ARBA" id="ARBA00022651"/>
    </source>
</evidence>
<dbReference type="Gene3D" id="3.40.50.1820">
    <property type="entry name" value="alpha/beta hydrolase"/>
    <property type="match status" value="1"/>
</dbReference>
<keyword evidence="5" id="KW-0378">Hydrolase</keyword>
<reference evidence="10 11" key="1">
    <citation type="submission" date="2015-10" db="EMBL/GenBank/DDBJ databases">
        <title>Metagenome-Assembled Genomes uncover a global brackish microbiome.</title>
        <authorList>
            <person name="Hugerth L.W."/>
            <person name="Larsson J."/>
            <person name="Alneberg J."/>
            <person name="Lindh M.V."/>
            <person name="Legrand C."/>
            <person name="Pinhassi J."/>
            <person name="Andersson A.F."/>
        </authorList>
    </citation>
    <scope>NUCLEOTIDE SEQUENCE [LARGE SCALE GENOMIC DNA]</scope>
    <source>
        <strain evidence="10">BACL4 MAG-120920-bin41</strain>
    </source>
</reference>
<dbReference type="PANTHER" id="PTHR38050:SF2">
    <property type="entry name" value="FERULOYL ESTERASE C-RELATED"/>
    <property type="match status" value="1"/>
</dbReference>
<organism evidence="10 11">
    <name type="scientific">OM182 bacterium BACL3 MAG-120920-bin41</name>
    <dbReference type="NCBI Taxonomy" id="1655580"/>
    <lineage>
        <taxon>Bacteria</taxon>
        <taxon>Pseudomonadati</taxon>
        <taxon>Pseudomonadota</taxon>
        <taxon>Gammaproteobacteria</taxon>
        <taxon>OMG group</taxon>
        <taxon>OM182 clade</taxon>
    </lineage>
</organism>
<gene>
    <name evidence="10" type="ORF">ABR72_06385</name>
</gene>
<evidence type="ECO:0000256" key="8">
    <source>
        <dbReference type="SAM" id="SignalP"/>
    </source>
</evidence>
<dbReference type="GO" id="GO:0045493">
    <property type="term" value="P:xylan catabolic process"/>
    <property type="evidence" value="ECO:0007669"/>
    <property type="project" value="UniProtKB-KW"/>
</dbReference>
<feature type="non-terminal residue" evidence="10">
    <location>
        <position position="335"/>
    </location>
</feature>
<evidence type="ECO:0000256" key="5">
    <source>
        <dbReference type="ARBA" id="ARBA00022801"/>
    </source>
</evidence>
<dbReference type="Pfam" id="PF02230">
    <property type="entry name" value="Abhydrolase_2"/>
    <property type="match status" value="1"/>
</dbReference>
<evidence type="ECO:0000256" key="1">
    <source>
        <dbReference type="ARBA" id="ARBA00004613"/>
    </source>
</evidence>